<evidence type="ECO:0000256" key="7">
    <source>
        <dbReference type="ARBA" id="ARBA00023237"/>
    </source>
</evidence>
<evidence type="ECO:0000259" key="12">
    <source>
        <dbReference type="Pfam" id="PF07715"/>
    </source>
</evidence>
<dbReference type="InterPro" id="IPR008969">
    <property type="entry name" value="CarboxyPept-like_regulatory"/>
</dbReference>
<feature type="compositionally biased region" description="Polar residues" evidence="10">
    <location>
        <begin position="265"/>
        <end position="277"/>
    </location>
</feature>
<name>A0AAN4W251_9BACT</name>
<dbReference type="NCBIfam" id="TIGR04057">
    <property type="entry name" value="SusC_RagA_signa"/>
    <property type="match status" value="1"/>
</dbReference>
<dbReference type="Gene3D" id="2.170.130.10">
    <property type="entry name" value="TonB-dependent receptor, plug domain"/>
    <property type="match status" value="1"/>
</dbReference>
<evidence type="ECO:0000256" key="9">
    <source>
        <dbReference type="RuleBase" id="RU003357"/>
    </source>
</evidence>
<dbReference type="Gene3D" id="2.60.40.1120">
    <property type="entry name" value="Carboxypeptidase-like, regulatory domain"/>
    <property type="match status" value="1"/>
</dbReference>
<feature type="region of interest" description="Disordered" evidence="10">
    <location>
        <begin position="256"/>
        <end position="279"/>
    </location>
</feature>
<dbReference type="InterPro" id="IPR039426">
    <property type="entry name" value="TonB-dep_rcpt-like"/>
</dbReference>
<evidence type="ECO:0000256" key="3">
    <source>
        <dbReference type="ARBA" id="ARBA00022452"/>
    </source>
</evidence>
<comment type="similarity">
    <text evidence="8 9">Belongs to the TonB-dependent receptor family.</text>
</comment>
<dbReference type="GO" id="GO:0009279">
    <property type="term" value="C:cell outer membrane"/>
    <property type="evidence" value="ECO:0007669"/>
    <property type="project" value="UniProtKB-SubCell"/>
</dbReference>
<evidence type="ECO:0000256" key="1">
    <source>
        <dbReference type="ARBA" id="ARBA00004571"/>
    </source>
</evidence>
<keyword evidence="6 8" id="KW-0472">Membrane</keyword>
<evidence type="ECO:0000313" key="14">
    <source>
        <dbReference type="Proteomes" id="UP001310022"/>
    </source>
</evidence>
<dbReference type="InterPro" id="IPR023997">
    <property type="entry name" value="TonB-dep_OMP_SusC/RagA_CS"/>
</dbReference>
<dbReference type="InterPro" id="IPR037066">
    <property type="entry name" value="Plug_dom_sf"/>
</dbReference>
<keyword evidence="3 8" id="KW-1134">Transmembrane beta strand</keyword>
<dbReference type="SUPFAM" id="SSF49464">
    <property type="entry name" value="Carboxypeptidase regulatory domain-like"/>
    <property type="match status" value="1"/>
</dbReference>
<dbReference type="InterPro" id="IPR012910">
    <property type="entry name" value="Plug_dom"/>
</dbReference>
<keyword evidence="7 8" id="KW-0998">Cell outer membrane</keyword>
<dbReference type="Proteomes" id="UP001310022">
    <property type="component" value="Unassembled WGS sequence"/>
</dbReference>
<comment type="subcellular location">
    <subcellularLocation>
        <location evidence="1 8">Cell outer membrane</location>
        <topology evidence="1 8">Multi-pass membrane protein</topology>
    </subcellularLocation>
</comment>
<dbReference type="InterPro" id="IPR023996">
    <property type="entry name" value="TonB-dep_OMP_SusC/RagA"/>
</dbReference>
<dbReference type="PROSITE" id="PS52016">
    <property type="entry name" value="TONB_DEPENDENT_REC_3"/>
    <property type="match status" value="1"/>
</dbReference>
<feature type="domain" description="TonB-dependent receptor plug" evidence="12">
    <location>
        <begin position="98"/>
        <end position="218"/>
    </location>
</feature>
<evidence type="ECO:0000256" key="8">
    <source>
        <dbReference type="PROSITE-ProRule" id="PRU01360"/>
    </source>
</evidence>
<proteinExistence type="inferred from homology"/>
<comment type="caution">
    <text evidence="13">The sequence shown here is derived from an EMBL/GenBank/DDBJ whole genome shotgun (WGS) entry which is preliminary data.</text>
</comment>
<dbReference type="EMBL" id="BQKE01000002">
    <property type="protein sequence ID" value="GJM63316.1"/>
    <property type="molecule type" value="Genomic_DNA"/>
</dbReference>
<sequence>MAQHQVKGTVTDATDGSGIPGANIIVVGDEGTGTVSDFEGHYTLTVAEDAELQFSFIGYNPQTIAVNGEAVINAALSYDLVELDDVVVTAFGLKKEKKALAYAVAEVEGSDLAVSRTGSAASALSGRVAGVEVGGNSPGQASRVTIRGNTSISGNNQPLYVVDGVPLDNTNVSSADRWGGVDLGDGISGLNQDDIESMNVLKGPAATALYGSRGQNGVILITTKSGESRNGIGVEFNANNSFSQAYGVYGDRQTTYGQGTRGNAPRNQQEAIDTGRQSWGPKMNGQEAVYFDGKTHNMTSAYDPMDYFETGYSLNNSIALTGGNDKVQTRFSFSDERIKGVVPNEEIKRNSLNLRSTASLTDRFRVDAKLNYSTQRGTNRMKGSQDPANARKSLGIIPASMPVDLMKANAHLPISNDSYTPNLYWLAENMENNDERHRLVGYISASYDITDWLTVTYRSGGDGYVLKNRDLAPLGTPWNSPGELEENSQTVIEMNHDLLFVYNKDFGADWNISGTFGGNLRTNHMDKVGYVARAFNSDDFYHWTNAQTVENRREVMNRETQSVFGSADIGYKNMAFLTVTGRNDWSSTLPSANNSYFYPSVSSSFVFSEAFELPSWISFGKARASWAMVGNDTDPYQLALLYNYWGAGFPSGGFRPPLGGIEHDVMPNADLRSETTYSYEFGFDMNFLNNRVGFDIAYYNQLTTDQLLPVQISETTGYKYQMVNAGSVRNQGIELMIYGTPVQTENFSWDVNFNFNKNVNTVEELIDGVDQLVIGDFGSVQVQARPGEQYGAIVGYDYAKDENGNIMLNEEGLPMQAAEQSVLGHVVPNFTAGLSNNFRYKNWNLGFLIDMKHGGSIYSSTNAMMYSSGTHINTLPGRDQYYSAPEGDKANLIDPQDWYGQIGSNIQSEFVYDASYIRMRELSVGYNFNMENINAIQSLKVSFVMGNPFFIWRAAPNIDPTQLLSAGNDGLGYEMGGSPAIRTYGFNLNLRL</sequence>
<dbReference type="AlphaFoldDB" id="A0AAN4W251"/>
<dbReference type="SUPFAM" id="SSF56935">
    <property type="entry name" value="Porins"/>
    <property type="match status" value="1"/>
</dbReference>
<dbReference type="Gene3D" id="2.40.170.20">
    <property type="entry name" value="TonB-dependent receptor, beta-barrel domain"/>
    <property type="match status" value="1"/>
</dbReference>
<feature type="domain" description="TonB-dependent receptor-like beta-barrel" evidence="11">
    <location>
        <begin position="416"/>
        <end position="931"/>
    </location>
</feature>
<organism evidence="13 14">
    <name type="scientific">Persicobacter diffluens</name>
    <dbReference type="NCBI Taxonomy" id="981"/>
    <lineage>
        <taxon>Bacteria</taxon>
        <taxon>Pseudomonadati</taxon>
        <taxon>Bacteroidota</taxon>
        <taxon>Cytophagia</taxon>
        <taxon>Cytophagales</taxon>
        <taxon>Persicobacteraceae</taxon>
        <taxon>Persicobacter</taxon>
    </lineage>
</organism>
<gene>
    <name evidence="13" type="ORF">PEDI_38680</name>
</gene>
<evidence type="ECO:0000256" key="5">
    <source>
        <dbReference type="ARBA" id="ARBA00023077"/>
    </source>
</evidence>
<evidence type="ECO:0000256" key="6">
    <source>
        <dbReference type="ARBA" id="ARBA00023136"/>
    </source>
</evidence>
<evidence type="ECO:0000256" key="4">
    <source>
        <dbReference type="ARBA" id="ARBA00022692"/>
    </source>
</evidence>
<protein>
    <submittedName>
        <fullName evidence="13">SusC/RagA family TonB-linked outer membrane protein</fullName>
    </submittedName>
</protein>
<reference evidence="13 14" key="1">
    <citation type="submission" date="2021-12" db="EMBL/GenBank/DDBJ databases">
        <title>Genome sequencing of bacteria with rrn-lacking chromosome and rrn-plasmid.</title>
        <authorList>
            <person name="Anda M."/>
            <person name="Iwasaki W."/>
        </authorList>
    </citation>
    <scope>NUCLEOTIDE SEQUENCE [LARGE SCALE GENOMIC DNA]</scope>
    <source>
        <strain evidence="13 14">NBRC 15940</strain>
    </source>
</reference>
<keyword evidence="4 8" id="KW-0812">Transmembrane</keyword>
<evidence type="ECO:0000313" key="13">
    <source>
        <dbReference type="EMBL" id="GJM63316.1"/>
    </source>
</evidence>
<dbReference type="InterPro" id="IPR036942">
    <property type="entry name" value="Beta-barrel_TonB_sf"/>
</dbReference>
<evidence type="ECO:0000259" key="11">
    <source>
        <dbReference type="Pfam" id="PF00593"/>
    </source>
</evidence>
<keyword evidence="2 8" id="KW-0813">Transport</keyword>
<dbReference type="Pfam" id="PF07715">
    <property type="entry name" value="Plug"/>
    <property type="match status" value="1"/>
</dbReference>
<evidence type="ECO:0000256" key="10">
    <source>
        <dbReference type="SAM" id="MobiDB-lite"/>
    </source>
</evidence>
<dbReference type="InterPro" id="IPR000531">
    <property type="entry name" value="Beta-barrel_TonB"/>
</dbReference>
<evidence type="ECO:0000256" key="2">
    <source>
        <dbReference type="ARBA" id="ARBA00022448"/>
    </source>
</evidence>
<dbReference type="Pfam" id="PF13715">
    <property type="entry name" value="CarbopepD_reg_2"/>
    <property type="match status" value="1"/>
</dbReference>
<dbReference type="Pfam" id="PF00593">
    <property type="entry name" value="TonB_dep_Rec_b-barrel"/>
    <property type="match status" value="1"/>
</dbReference>
<keyword evidence="5 9" id="KW-0798">TonB box</keyword>
<accession>A0AAN4W251</accession>
<keyword evidence="14" id="KW-1185">Reference proteome</keyword>
<dbReference type="NCBIfam" id="TIGR04056">
    <property type="entry name" value="OMP_RagA_SusC"/>
    <property type="match status" value="1"/>
</dbReference>